<accession>A0A1I2J1A6</accession>
<dbReference type="RefSeq" id="WP_091533248.1">
    <property type="nucleotide sequence ID" value="NZ_FOOC01000005.1"/>
</dbReference>
<proteinExistence type="predicted"/>
<evidence type="ECO:0000313" key="2">
    <source>
        <dbReference type="EMBL" id="SFF48435.1"/>
    </source>
</evidence>
<dbReference type="AlphaFoldDB" id="A0A1I2J1A6"/>
<dbReference type="EMBL" id="FOOC01000005">
    <property type="protein sequence ID" value="SFF48435.1"/>
    <property type="molecule type" value="Genomic_DNA"/>
</dbReference>
<gene>
    <name evidence="2" type="ORF">SAMN04488120_105136</name>
</gene>
<keyword evidence="3" id="KW-1185">Reference proteome</keyword>
<protein>
    <recommendedName>
        <fullName evidence="1">DUF4426 domain-containing protein</fullName>
    </recommendedName>
</protein>
<dbReference type="Gene3D" id="2.60.40.3340">
    <property type="entry name" value="Domain of unknown function DUF4426"/>
    <property type="match status" value="1"/>
</dbReference>
<reference evidence="2 3" key="1">
    <citation type="submission" date="2016-10" db="EMBL/GenBank/DDBJ databases">
        <authorList>
            <person name="de Groot N.N."/>
        </authorList>
    </citation>
    <scope>NUCLEOTIDE SEQUENCE [LARGE SCALE GENOMIC DNA]</scope>
    <source>
        <strain evidence="2 3">DSM 23609</strain>
    </source>
</reference>
<dbReference type="Proteomes" id="UP000199771">
    <property type="component" value="Unassembled WGS sequence"/>
</dbReference>
<name>A0A1I2J1A6_9GAMM</name>
<dbReference type="OrthoDB" id="7062037at2"/>
<organism evidence="2 3">
    <name type="scientific">Fontimonas thermophila</name>
    <dbReference type="NCBI Taxonomy" id="1076937"/>
    <lineage>
        <taxon>Bacteria</taxon>
        <taxon>Pseudomonadati</taxon>
        <taxon>Pseudomonadota</taxon>
        <taxon>Gammaproteobacteria</taxon>
        <taxon>Nevskiales</taxon>
        <taxon>Nevskiaceae</taxon>
        <taxon>Fontimonas</taxon>
    </lineage>
</organism>
<evidence type="ECO:0000259" key="1">
    <source>
        <dbReference type="Pfam" id="PF14467"/>
    </source>
</evidence>
<feature type="domain" description="DUF4426" evidence="1">
    <location>
        <begin position="45"/>
        <end position="163"/>
    </location>
</feature>
<dbReference type="Pfam" id="PF14467">
    <property type="entry name" value="DUF4426"/>
    <property type="match status" value="1"/>
</dbReference>
<dbReference type="InterPro" id="IPR025218">
    <property type="entry name" value="DUF4426"/>
</dbReference>
<dbReference type="STRING" id="1076937.SAMN04488120_105136"/>
<sequence length="164" mass="18225">MTCGSGSHPVRAPAFVRRWGRAGAWLAALMLGWHTLVAQAEQYVEAGDFRVHYAVINTTELTPEVARQFGVERTGNRILLVLNAQQRVDGRFQPVPATASGTATTLLGHVQTLRLRPVREADVHYVIASFETLDGEFMTIDVRVLPAGANAPIPIRFRQQFYRN</sequence>
<evidence type="ECO:0000313" key="3">
    <source>
        <dbReference type="Proteomes" id="UP000199771"/>
    </source>
</evidence>